<dbReference type="Proteomes" id="UP000580250">
    <property type="component" value="Unassembled WGS sequence"/>
</dbReference>
<sequence>MGATRNLLMKTATLITLDSNFCNNSKKCEKCGVVWNVAVNNRNGRNGHVCSERYCNTCFSFHDPKRGCFIKPLTPRKPKPYRIIAFDFETMQHKQGEKGKLHEVNFISAKINCPECIVKRNNNCTVCGEDRTITFSHQPFSNTQVDQQNVTNDPLTDFVSWITSFSLIQSPSLILEEGLIWSLSSKHCISRD</sequence>
<evidence type="ECO:0000313" key="1">
    <source>
        <dbReference type="EMBL" id="CAD2207978.1"/>
    </source>
</evidence>
<dbReference type="EMBL" id="CAJEWN010003554">
    <property type="protein sequence ID" value="CAD2207978.1"/>
    <property type="molecule type" value="Genomic_DNA"/>
</dbReference>
<protein>
    <submittedName>
        <fullName evidence="1">Uncharacterized protein</fullName>
    </submittedName>
</protein>
<reference evidence="1 2" key="1">
    <citation type="submission" date="2020-08" db="EMBL/GenBank/DDBJ databases">
        <authorList>
            <person name="Koutsovoulos G."/>
            <person name="Danchin GJ E."/>
        </authorList>
    </citation>
    <scope>NUCLEOTIDE SEQUENCE [LARGE SCALE GENOMIC DNA]</scope>
</reference>
<accession>A0A6V7Y8R9</accession>
<evidence type="ECO:0000313" key="2">
    <source>
        <dbReference type="Proteomes" id="UP000580250"/>
    </source>
</evidence>
<organism evidence="1 2">
    <name type="scientific">Meloidogyne enterolobii</name>
    <name type="common">Root-knot nematode worm</name>
    <name type="synonym">Meloidogyne mayaguensis</name>
    <dbReference type="NCBI Taxonomy" id="390850"/>
    <lineage>
        <taxon>Eukaryota</taxon>
        <taxon>Metazoa</taxon>
        <taxon>Ecdysozoa</taxon>
        <taxon>Nematoda</taxon>
        <taxon>Chromadorea</taxon>
        <taxon>Rhabditida</taxon>
        <taxon>Tylenchina</taxon>
        <taxon>Tylenchomorpha</taxon>
        <taxon>Tylenchoidea</taxon>
        <taxon>Meloidogynidae</taxon>
        <taxon>Meloidogyninae</taxon>
        <taxon>Meloidogyne</taxon>
    </lineage>
</organism>
<proteinExistence type="predicted"/>
<name>A0A6V7Y8R9_MELEN</name>
<gene>
    <name evidence="1" type="ORF">MENT_LOCUS61964</name>
</gene>
<comment type="caution">
    <text evidence="1">The sequence shown here is derived from an EMBL/GenBank/DDBJ whole genome shotgun (WGS) entry which is preliminary data.</text>
</comment>
<dbReference type="AlphaFoldDB" id="A0A6V7Y8R9"/>